<sequence length="103" mass="11486">MFDFTLSTSEEICAELGRRLRARRLMQEWSQLELAQRAGLSVGTIKNMEGKGQASLESFVQVVAALGLADDLGELFRIKMVSIAAMEQAEKANRQRAPRRSSK</sequence>
<evidence type="ECO:0000313" key="2">
    <source>
        <dbReference type="EMBL" id="MRW92771.1"/>
    </source>
</evidence>
<organism evidence="2 3">
    <name type="scientific">Duganella guangzhouensis</name>
    <dbReference type="NCBI Taxonomy" id="2666084"/>
    <lineage>
        <taxon>Bacteria</taxon>
        <taxon>Pseudomonadati</taxon>
        <taxon>Pseudomonadota</taxon>
        <taxon>Betaproteobacteria</taxon>
        <taxon>Burkholderiales</taxon>
        <taxon>Oxalobacteraceae</taxon>
        <taxon>Telluria group</taxon>
        <taxon>Duganella</taxon>
    </lineage>
</organism>
<evidence type="ECO:0000259" key="1">
    <source>
        <dbReference type="PROSITE" id="PS50943"/>
    </source>
</evidence>
<dbReference type="SUPFAM" id="SSF47413">
    <property type="entry name" value="lambda repressor-like DNA-binding domains"/>
    <property type="match status" value="1"/>
</dbReference>
<evidence type="ECO:0000313" key="3">
    <source>
        <dbReference type="Proteomes" id="UP000433309"/>
    </source>
</evidence>
<dbReference type="EMBL" id="WKJK01000012">
    <property type="protein sequence ID" value="MRW92771.1"/>
    <property type="molecule type" value="Genomic_DNA"/>
</dbReference>
<proteinExistence type="predicted"/>
<reference evidence="2 3" key="1">
    <citation type="submission" date="2019-11" db="EMBL/GenBank/DDBJ databases">
        <title>Novel species isolated from a subtropical stream in China.</title>
        <authorList>
            <person name="Lu H."/>
        </authorList>
    </citation>
    <scope>NUCLEOTIDE SEQUENCE [LARGE SCALE GENOMIC DNA]</scope>
    <source>
        <strain evidence="2 3">FT80W</strain>
    </source>
</reference>
<comment type="caution">
    <text evidence="2">The sequence shown here is derived from an EMBL/GenBank/DDBJ whole genome shotgun (WGS) entry which is preliminary data.</text>
</comment>
<gene>
    <name evidence="2" type="ORF">GJ699_22485</name>
</gene>
<dbReference type="Proteomes" id="UP000433309">
    <property type="component" value="Unassembled WGS sequence"/>
</dbReference>
<protein>
    <submittedName>
        <fullName evidence="2">Helix-turn-helix domain-containing protein</fullName>
    </submittedName>
</protein>
<dbReference type="Pfam" id="PF01381">
    <property type="entry name" value="HTH_3"/>
    <property type="match status" value="1"/>
</dbReference>
<dbReference type="InterPro" id="IPR010982">
    <property type="entry name" value="Lambda_DNA-bd_dom_sf"/>
</dbReference>
<dbReference type="SMART" id="SM00530">
    <property type="entry name" value="HTH_XRE"/>
    <property type="match status" value="1"/>
</dbReference>
<dbReference type="Gene3D" id="1.10.260.40">
    <property type="entry name" value="lambda repressor-like DNA-binding domains"/>
    <property type="match status" value="1"/>
</dbReference>
<dbReference type="CDD" id="cd00093">
    <property type="entry name" value="HTH_XRE"/>
    <property type="match status" value="1"/>
</dbReference>
<accession>A0A6I2L3R2</accession>
<feature type="domain" description="HTH cro/C1-type" evidence="1">
    <location>
        <begin position="20"/>
        <end position="72"/>
    </location>
</feature>
<dbReference type="PROSITE" id="PS50943">
    <property type="entry name" value="HTH_CROC1"/>
    <property type="match status" value="1"/>
</dbReference>
<name>A0A6I2L3R2_9BURK</name>
<keyword evidence="3" id="KW-1185">Reference proteome</keyword>
<dbReference type="GO" id="GO:0003677">
    <property type="term" value="F:DNA binding"/>
    <property type="evidence" value="ECO:0007669"/>
    <property type="project" value="InterPro"/>
</dbReference>
<dbReference type="RefSeq" id="WP_154380468.1">
    <property type="nucleotide sequence ID" value="NZ_WKJK01000012.1"/>
</dbReference>
<dbReference type="AlphaFoldDB" id="A0A6I2L3R2"/>
<dbReference type="InterPro" id="IPR001387">
    <property type="entry name" value="Cro/C1-type_HTH"/>
</dbReference>